<dbReference type="Gene3D" id="3.30.465.10">
    <property type="match status" value="1"/>
</dbReference>
<evidence type="ECO:0000313" key="1">
    <source>
        <dbReference type="EMBL" id="DAD31132.1"/>
    </source>
</evidence>
<dbReference type="Proteomes" id="UP000607653">
    <property type="component" value="Unassembled WGS sequence"/>
</dbReference>
<organism evidence="1 2">
    <name type="scientific">Nelumbo nucifera</name>
    <name type="common">Sacred lotus</name>
    <dbReference type="NCBI Taxonomy" id="4432"/>
    <lineage>
        <taxon>Eukaryota</taxon>
        <taxon>Viridiplantae</taxon>
        <taxon>Streptophyta</taxon>
        <taxon>Embryophyta</taxon>
        <taxon>Tracheophyta</taxon>
        <taxon>Spermatophyta</taxon>
        <taxon>Magnoliopsida</taxon>
        <taxon>Proteales</taxon>
        <taxon>Nelumbonaceae</taxon>
        <taxon>Nelumbo</taxon>
    </lineage>
</organism>
<keyword evidence="2" id="KW-1185">Reference proteome</keyword>
<dbReference type="InterPro" id="IPR016169">
    <property type="entry name" value="FAD-bd_PCMH_sub2"/>
</dbReference>
<accession>A0A822YFD2</accession>
<dbReference type="AlphaFoldDB" id="A0A822YFD2"/>
<protein>
    <submittedName>
        <fullName evidence="1">Uncharacterized protein</fullName>
    </submittedName>
</protein>
<comment type="caution">
    <text evidence="1">The sequence shown here is derived from an EMBL/GenBank/DDBJ whole genome shotgun (WGS) entry which is preliminary data.</text>
</comment>
<sequence length="96" mass="10170">MTDRGLVIDTGSMETQIEVVRFGDSAYVDVGGGVLWEDVSNSAYGASSSDQKHFKRCISSFSMGLSPSIGHAHPKYLIGPGTFTEQSDHNGKGGSD</sequence>
<reference evidence="1 2" key="1">
    <citation type="journal article" date="2020" name="Mol. Biol. Evol.">
        <title>Distinct Expression and Methylation Patterns for Genes with Different Fates following a Single Whole-Genome Duplication in Flowering Plants.</title>
        <authorList>
            <person name="Shi T."/>
            <person name="Rahmani R.S."/>
            <person name="Gugger P.F."/>
            <person name="Wang M."/>
            <person name="Li H."/>
            <person name="Zhang Y."/>
            <person name="Li Z."/>
            <person name="Wang Q."/>
            <person name="Van de Peer Y."/>
            <person name="Marchal K."/>
            <person name="Chen J."/>
        </authorList>
    </citation>
    <scope>NUCLEOTIDE SEQUENCE [LARGE SCALE GENOMIC DNA]</scope>
    <source>
        <tissue evidence="1">Leaf</tissue>
    </source>
</reference>
<proteinExistence type="predicted"/>
<name>A0A822YFD2_NELNU</name>
<gene>
    <name evidence="1" type="ORF">HUJ06_009983</name>
</gene>
<evidence type="ECO:0000313" key="2">
    <source>
        <dbReference type="Proteomes" id="UP000607653"/>
    </source>
</evidence>
<dbReference type="EMBL" id="DUZY01000003">
    <property type="protein sequence ID" value="DAD31132.1"/>
    <property type="molecule type" value="Genomic_DNA"/>
</dbReference>